<dbReference type="PANTHER" id="PTHR18901">
    <property type="entry name" value="2-DEOXYGLUCOSE-6-PHOSPHATE PHOSPHATASE 2"/>
    <property type="match status" value="1"/>
</dbReference>
<dbReference type="Gene3D" id="3.40.50.1000">
    <property type="entry name" value="HAD superfamily/HAD-like"/>
    <property type="match status" value="1"/>
</dbReference>
<evidence type="ECO:0000256" key="3">
    <source>
        <dbReference type="ARBA" id="ARBA00022723"/>
    </source>
</evidence>
<evidence type="ECO:0000256" key="7">
    <source>
        <dbReference type="ARBA" id="ARBA00056605"/>
    </source>
</evidence>
<evidence type="ECO:0000313" key="14">
    <source>
        <dbReference type="EMBL" id="KPP71095.1"/>
    </source>
</evidence>
<evidence type="ECO:0000313" key="15">
    <source>
        <dbReference type="Proteomes" id="UP000034805"/>
    </source>
</evidence>
<comment type="similarity">
    <text evidence="2">Belongs to the HAD-like hydrolase superfamily. CbbY/CbbZ/Gph/YieH family.</text>
</comment>
<sequence>MMTYWSLLSCWTVVLPARHSYWNFLADTERLYTVCYQEICDRFDKKYTWQVKSSVMGKKALEAARMIRDALDLPMSPEELLEESRKIQERIFPLAELMPGVEKLVRHLNKNGIPMAVATSSAGVTFEMKTSRHKDFFHLFSHIVLGDDPDVKSGKPQPDSFLVCASRFNPAPSPRQCLVFEDAPNGVLAGLAAGMQVVMVPDDNLDRSLTQNAMLILKTLEDFRPELFGLPAYS</sequence>
<evidence type="ECO:0000256" key="6">
    <source>
        <dbReference type="ARBA" id="ARBA00052504"/>
    </source>
</evidence>
<proteinExistence type="inferred from homology"/>
<dbReference type="InterPro" id="IPR023198">
    <property type="entry name" value="PGP-like_dom2"/>
</dbReference>
<dbReference type="FunFam" id="3.40.50.1000:FF:000055">
    <property type="entry name" value="Haloacid dehalogenase-like hydrolase family protein"/>
    <property type="match status" value="1"/>
</dbReference>
<dbReference type="PANTHER" id="PTHR18901:SF38">
    <property type="entry name" value="PSEUDOURIDINE-5'-PHOSPHATASE"/>
    <property type="match status" value="1"/>
</dbReference>
<dbReference type="InterPro" id="IPR036412">
    <property type="entry name" value="HAD-like_sf"/>
</dbReference>
<dbReference type="Proteomes" id="UP000034805">
    <property type="component" value="Unassembled WGS sequence"/>
</dbReference>
<feature type="chain" id="PRO_5006143377" description="Pseudouridine-5'-phosphatase" evidence="13">
    <location>
        <begin position="17"/>
        <end position="234"/>
    </location>
</feature>
<dbReference type="EC" id="3.1.3.96" evidence="8"/>
<evidence type="ECO:0000256" key="8">
    <source>
        <dbReference type="ARBA" id="ARBA00066578"/>
    </source>
</evidence>
<evidence type="ECO:0000256" key="2">
    <source>
        <dbReference type="ARBA" id="ARBA00006171"/>
    </source>
</evidence>
<dbReference type="STRING" id="113540.ENSSFOP00015005460"/>
<dbReference type="Pfam" id="PF13419">
    <property type="entry name" value="HAD_2"/>
    <property type="match status" value="1"/>
</dbReference>
<dbReference type="Gene3D" id="1.10.150.240">
    <property type="entry name" value="Putative phosphatase, domain 2"/>
    <property type="match status" value="1"/>
</dbReference>
<evidence type="ECO:0000256" key="13">
    <source>
        <dbReference type="SAM" id="SignalP"/>
    </source>
</evidence>
<reference evidence="14 15" key="1">
    <citation type="submission" date="2015-08" db="EMBL/GenBank/DDBJ databases">
        <title>The genome of the Asian arowana (Scleropages formosus).</title>
        <authorList>
            <person name="Tan M.H."/>
            <person name="Gan H.M."/>
            <person name="Croft L.J."/>
            <person name="Austin C.M."/>
        </authorList>
    </citation>
    <scope>NUCLEOTIDE SEQUENCE [LARGE SCALE GENOMIC DNA]</scope>
    <source>
        <strain evidence="14">Aro1</strain>
    </source>
</reference>
<comment type="function">
    <text evidence="7">Dephosphorylates pseudouridine 5'-phosphate, a potential intermediate in rRNA degradation. Pseudouridine is then excreted intact in urine.</text>
</comment>
<evidence type="ECO:0000256" key="9">
    <source>
        <dbReference type="ARBA" id="ARBA00070517"/>
    </source>
</evidence>
<dbReference type="CDD" id="cd07529">
    <property type="entry name" value="HAD_AtGPP-like"/>
    <property type="match status" value="1"/>
</dbReference>
<keyword evidence="3" id="KW-0479">Metal-binding</keyword>
<dbReference type="InterPro" id="IPR023214">
    <property type="entry name" value="HAD_sf"/>
</dbReference>
<comment type="catalytic activity">
    <reaction evidence="6">
        <text>psi-UMP + H2O = pseudouridine + phosphate</text>
        <dbReference type="Rhea" id="RHEA:10944"/>
        <dbReference type="ChEBI" id="CHEBI:15377"/>
        <dbReference type="ChEBI" id="CHEBI:17802"/>
        <dbReference type="ChEBI" id="CHEBI:43474"/>
        <dbReference type="ChEBI" id="CHEBI:58380"/>
        <dbReference type="EC" id="3.1.3.96"/>
    </reaction>
</comment>
<feature type="signal peptide" evidence="13">
    <location>
        <begin position="1"/>
        <end position="16"/>
    </location>
</feature>
<dbReference type="InterPro" id="IPR041492">
    <property type="entry name" value="HAD_2"/>
</dbReference>
<comment type="cofactor">
    <cofactor evidence="1">
        <name>Mg(2+)</name>
        <dbReference type="ChEBI" id="CHEBI:18420"/>
    </cofactor>
</comment>
<protein>
    <recommendedName>
        <fullName evidence="9">Pseudouridine-5'-phosphatase</fullName>
        <ecNumber evidence="8">3.1.3.96</ecNumber>
    </recommendedName>
    <alternativeName>
        <fullName evidence="10">Haloacid dehalogenase-like hydrolase domain-containing protein 1</fullName>
    </alternativeName>
    <alternativeName>
        <fullName evidence="11">Haloacid dehalogenase-like hydrolase domain-containing protein 1A</fullName>
    </alternativeName>
    <alternativeName>
        <fullName evidence="12">Pseudouridine-5'-monophosphatase</fullName>
    </alternativeName>
</protein>
<dbReference type="FunFam" id="1.10.150.240:FF:000001">
    <property type="entry name" value="Haloacid dehalogenase-like hydrolase domain"/>
    <property type="match status" value="1"/>
</dbReference>
<evidence type="ECO:0000256" key="1">
    <source>
        <dbReference type="ARBA" id="ARBA00001946"/>
    </source>
</evidence>
<dbReference type="InterPro" id="IPR006439">
    <property type="entry name" value="HAD-SF_hydro_IA"/>
</dbReference>
<gene>
    <name evidence="14" type="ORF">Z043_110026</name>
</gene>
<organism evidence="14 15">
    <name type="scientific">Scleropages formosus</name>
    <name type="common">Asian bonytongue</name>
    <name type="synonym">Osteoglossum formosum</name>
    <dbReference type="NCBI Taxonomy" id="113540"/>
    <lineage>
        <taxon>Eukaryota</taxon>
        <taxon>Metazoa</taxon>
        <taxon>Chordata</taxon>
        <taxon>Craniata</taxon>
        <taxon>Vertebrata</taxon>
        <taxon>Euteleostomi</taxon>
        <taxon>Actinopterygii</taxon>
        <taxon>Neopterygii</taxon>
        <taxon>Teleostei</taxon>
        <taxon>Osteoglossocephala</taxon>
        <taxon>Osteoglossomorpha</taxon>
        <taxon>Osteoglossiformes</taxon>
        <taxon>Osteoglossidae</taxon>
        <taxon>Scleropages</taxon>
    </lineage>
</organism>
<comment type="caution">
    <text evidence="14">The sequence shown here is derived from an EMBL/GenBank/DDBJ whole genome shotgun (WGS) entry which is preliminary data.</text>
</comment>
<dbReference type="AlphaFoldDB" id="A0A0P7UPQ9"/>
<dbReference type="EMBL" id="JARO02003139">
    <property type="protein sequence ID" value="KPP71095.1"/>
    <property type="molecule type" value="Genomic_DNA"/>
</dbReference>
<keyword evidence="4" id="KW-0378">Hydrolase</keyword>
<keyword evidence="13" id="KW-0732">Signal</keyword>
<dbReference type="InterPro" id="IPR045228">
    <property type="entry name" value="Gpp1/Gpp2-like"/>
</dbReference>
<dbReference type="NCBIfam" id="TIGR01509">
    <property type="entry name" value="HAD-SF-IA-v3"/>
    <property type="match status" value="1"/>
</dbReference>
<name>A0A0P7UPQ9_SCLFO</name>
<evidence type="ECO:0000256" key="5">
    <source>
        <dbReference type="ARBA" id="ARBA00022842"/>
    </source>
</evidence>
<evidence type="ECO:0000256" key="12">
    <source>
        <dbReference type="ARBA" id="ARBA00083904"/>
    </source>
</evidence>
<dbReference type="GO" id="GO:1990738">
    <property type="term" value="F:pseudouridine 5'-phosphatase activity"/>
    <property type="evidence" value="ECO:0007669"/>
    <property type="project" value="UniProtKB-EC"/>
</dbReference>
<accession>A0A0P7UPQ9</accession>
<evidence type="ECO:0000256" key="4">
    <source>
        <dbReference type="ARBA" id="ARBA00022801"/>
    </source>
</evidence>
<dbReference type="SUPFAM" id="SSF56784">
    <property type="entry name" value="HAD-like"/>
    <property type="match status" value="1"/>
</dbReference>
<evidence type="ECO:0000256" key="10">
    <source>
        <dbReference type="ARBA" id="ARBA00075025"/>
    </source>
</evidence>
<dbReference type="GO" id="GO:0046872">
    <property type="term" value="F:metal ion binding"/>
    <property type="evidence" value="ECO:0007669"/>
    <property type="project" value="UniProtKB-KW"/>
</dbReference>
<evidence type="ECO:0000256" key="11">
    <source>
        <dbReference type="ARBA" id="ARBA00075873"/>
    </source>
</evidence>
<keyword evidence="5" id="KW-0460">Magnesium</keyword>